<dbReference type="Pfam" id="PF03055">
    <property type="entry name" value="RPE65"/>
    <property type="match status" value="1"/>
</dbReference>
<comment type="cofactor">
    <cofactor evidence="5">
        <name>Fe(2+)</name>
        <dbReference type="ChEBI" id="CHEBI:29033"/>
    </cofactor>
    <text evidence="5">Binds 1 Fe(2+) ion per subunit.</text>
</comment>
<dbReference type="RefSeq" id="WP_322776719.1">
    <property type="nucleotide sequence ID" value="NZ_JARJFB010000049.1"/>
</dbReference>
<dbReference type="InterPro" id="IPR011048">
    <property type="entry name" value="Haem_d1_sf"/>
</dbReference>
<evidence type="ECO:0000256" key="5">
    <source>
        <dbReference type="RuleBase" id="RU364048"/>
    </source>
</evidence>
<name>A0ABU5NCC5_9RICK</name>
<sequence>MNSAIVSKIKFVAIVFFIFTLYGCHKKTSNIRIQELINKGSYSYQNSTYPKDAKEVDDPMALKVTGHVPDWLKGKLFRNGPGKFSIGDKRLTHWFDGFALVSSFEFKKNKIYYQAAFLKSDQLLESIELNDLKLSGFGQNLGESPAKHISRDGQKVKTANANINIERVGKHLIAFGETPLPIEFEPSTLKTIGIFDYDDNLKKAKIWESAHMKRDPADGALYNFYIDYGRKSAYVIYKIEDNTTSRKLLTRHEVSEPSYMHDFSITENYIILTAYPLVVNPIDLLNPKYSFIGAHRWEPSRLTTVYVFDKKTGKLISEINTQAMFAFHHINAFEGKDGLINLYLSASDNADLVVKVGETETKYGHVQLQKMVIDLNKSSIDIVRLSKESYELPSIKENLVGRENQYFYAVWFNALGNKNGSGLAKYDIKNNKTKHWLHEGLSPGEPLFVSKPSAKNEDDGVILSVVYDKSNKEGFLVIIDAHSMKELARAKMPQALPIGFHGRFIK</sequence>
<dbReference type="PANTHER" id="PTHR10543:SF24">
    <property type="entry name" value="CAROTENOID ISOMEROOXYGENASE"/>
    <property type="match status" value="1"/>
</dbReference>
<comment type="similarity">
    <text evidence="1 5">Belongs to the carotenoid oxygenase family.</text>
</comment>
<keyword evidence="3 5" id="KW-0560">Oxidoreductase</keyword>
<dbReference type="EC" id="1.13.11.-" evidence="5"/>
<dbReference type="Proteomes" id="UP001291687">
    <property type="component" value="Unassembled WGS sequence"/>
</dbReference>
<comment type="caution">
    <text evidence="6">The sequence shown here is derived from an EMBL/GenBank/DDBJ whole genome shotgun (WGS) entry which is preliminary data.</text>
</comment>
<keyword evidence="2 5" id="KW-0479">Metal-binding</keyword>
<reference evidence="6 7" key="1">
    <citation type="submission" date="2023-03" db="EMBL/GenBank/DDBJ databases">
        <title>Host association and intracellularity evolved multiple times independently in the Rickettsiales.</title>
        <authorList>
            <person name="Castelli M."/>
            <person name="Nardi T."/>
            <person name="Gammuto L."/>
            <person name="Bellinzona G."/>
            <person name="Sabaneyeva E."/>
            <person name="Potekhin A."/>
            <person name="Serra V."/>
            <person name="Petroni G."/>
            <person name="Sassera D."/>
        </authorList>
    </citation>
    <scope>NUCLEOTIDE SEQUENCE [LARGE SCALE GENOMIC DNA]</scope>
    <source>
        <strain evidence="6 7">Sr 2-6</strain>
    </source>
</reference>
<gene>
    <name evidence="6" type="ORF">Megvenef_00786</name>
</gene>
<dbReference type="EMBL" id="JARJFB010000049">
    <property type="protein sequence ID" value="MEA0970817.1"/>
    <property type="molecule type" value="Genomic_DNA"/>
</dbReference>
<evidence type="ECO:0000313" key="7">
    <source>
        <dbReference type="Proteomes" id="UP001291687"/>
    </source>
</evidence>
<proteinExistence type="inferred from homology"/>
<keyword evidence="4 5" id="KW-0408">Iron</keyword>
<organism evidence="6 7">
    <name type="scientific">Candidatus Megaera venefica</name>
    <dbReference type="NCBI Taxonomy" id="2055910"/>
    <lineage>
        <taxon>Bacteria</taxon>
        <taxon>Pseudomonadati</taxon>
        <taxon>Pseudomonadota</taxon>
        <taxon>Alphaproteobacteria</taxon>
        <taxon>Rickettsiales</taxon>
        <taxon>Rickettsiaceae</taxon>
        <taxon>Candidatus Megaera</taxon>
    </lineage>
</organism>
<keyword evidence="5" id="KW-0223">Dioxygenase</keyword>
<accession>A0ABU5NCC5</accession>
<dbReference type="PANTHER" id="PTHR10543">
    <property type="entry name" value="BETA-CAROTENE DIOXYGENASE"/>
    <property type="match status" value="1"/>
</dbReference>
<evidence type="ECO:0000256" key="3">
    <source>
        <dbReference type="ARBA" id="ARBA00023002"/>
    </source>
</evidence>
<evidence type="ECO:0000313" key="6">
    <source>
        <dbReference type="EMBL" id="MEA0970817.1"/>
    </source>
</evidence>
<keyword evidence="7" id="KW-1185">Reference proteome</keyword>
<protein>
    <recommendedName>
        <fullName evidence="5">Dioxygenase</fullName>
        <ecNumber evidence="5">1.13.11.-</ecNumber>
    </recommendedName>
</protein>
<evidence type="ECO:0000256" key="4">
    <source>
        <dbReference type="ARBA" id="ARBA00023004"/>
    </source>
</evidence>
<evidence type="ECO:0000256" key="2">
    <source>
        <dbReference type="ARBA" id="ARBA00022723"/>
    </source>
</evidence>
<evidence type="ECO:0000256" key="1">
    <source>
        <dbReference type="ARBA" id="ARBA00006787"/>
    </source>
</evidence>
<dbReference type="InterPro" id="IPR004294">
    <property type="entry name" value="Carotenoid_Oase"/>
</dbReference>
<dbReference type="SUPFAM" id="SSF51004">
    <property type="entry name" value="C-terminal (heme d1) domain of cytochrome cd1-nitrite reductase"/>
    <property type="match status" value="1"/>
</dbReference>